<evidence type="ECO:0000256" key="1">
    <source>
        <dbReference type="ARBA" id="ARBA00000085"/>
    </source>
</evidence>
<evidence type="ECO:0000256" key="6">
    <source>
        <dbReference type="ARBA" id="ARBA00022679"/>
    </source>
</evidence>
<evidence type="ECO:0000259" key="15">
    <source>
        <dbReference type="PROSITE" id="PS50109"/>
    </source>
</evidence>
<dbReference type="InterPro" id="IPR004358">
    <property type="entry name" value="Sig_transdc_His_kin-like_C"/>
</dbReference>
<keyword evidence="13 14" id="KW-0472">Membrane</keyword>
<feature type="transmembrane region" description="Helical" evidence="14">
    <location>
        <begin position="5"/>
        <end position="23"/>
    </location>
</feature>
<dbReference type="PANTHER" id="PTHR43065">
    <property type="entry name" value="SENSOR HISTIDINE KINASE"/>
    <property type="match status" value="1"/>
</dbReference>
<dbReference type="EMBL" id="LJJB01000007">
    <property type="protein sequence ID" value="KQL49970.1"/>
    <property type="molecule type" value="Genomic_DNA"/>
</dbReference>
<dbReference type="CDD" id="cd00082">
    <property type="entry name" value="HisKA"/>
    <property type="match status" value="1"/>
</dbReference>
<evidence type="ECO:0000256" key="9">
    <source>
        <dbReference type="ARBA" id="ARBA00022777"/>
    </source>
</evidence>
<dbReference type="SUPFAM" id="SSF55874">
    <property type="entry name" value="ATPase domain of HSP90 chaperone/DNA topoisomerase II/histidine kinase"/>
    <property type="match status" value="1"/>
</dbReference>
<comment type="catalytic activity">
    <reaction evidence="1">
        <text>ATP + protein L-histidine = ADP + protein N-phospho-L-histidine.</text>
        <dbReference type="EC" id="2.7.13.3"/>
    </reaction>
</comment>
<evidence type="ECO:0000313" key="16">
    <source>
        <dbReference type="EMBL" id="KQL49970.1"/>
    </source>
</evidence>
<accession>A0ABR5NEL2</accession>
<keyword evidence="11 14" id="KW-1133">Transmembrane helix</keyword>
<evidence type="ECO:0000256" key="8">
    <source>
        <dbReference type="ARBA" id="ARBA00022741"/>
    </source>
</evidence>
<evidence type="ECO:0000256" key="4">
    <source>
        <dbReference type="ARBA" id="ARBA00022475"/>
    </source>
</evidence>
<dbReference type="Pfam" id="PF07694">
    <property type="entry name" value="5TM-5TMR_LYT"/>
    <property type="match status" value="1"/>
</dbReference>
<evidence type="ECO:0000256" key="14">
    <source>
        <dbReference type="SAM" id="Phobius"/>
    </source>
</evidence>
<keyword evidence="5" id="KW-0597">Phosphoprotein</keyword>
<comment type="subcellular location">
    <subcellularLocation>
        <location evidence="2">Cell membrane</location>
        <topology evidence="2">Multi-pass membrane protein</topology>
    </subcellularLocation>
</comment>
<keyword evidence="7 14" id="KW-0812">Transmembrane</keyword>
<sequence>MIQILLLNTLIILVSTFFYQFFWLDKRRTPATNHLLISFLASVTLVLCLTFPFRSQSGYIYDLRIIPLLISFFYGGYRSFLVVSAVYLAYRFYLGGVGFYSSTFIFILMLPITVNIALSYKKRTRKQKMMSGMALVFIWYLFVMAIKLYRDMIIVGSSELTISFWASIILINVITMWMTIYWIEGMIEKHKMAIEVQRGEKMSAMNQLAAALAHEVRNPLTAVHGFIQLLLKDEIPEERRNEYLQIMLHECNQVQAVITEYLSWAKPQMEETCQFDIGQLIDQSIHITTPYAQSNNVEIRSTIEPSLSFTSNPCKIKQCLINMMKNGIEAMKIGGLLQVNARKMDDYLVIEIIDTGVGMTQAELNRLGMPFYSTKEKGTGLGTMISYRIIEGVNGKINVKSEKGKGTCFTIFLPADSSSTRLTS</sequence>
<dbReference type="PROSITE" id="PS50109">
    <property type="entry name" value="HIS_KIN"/>
    <property type="match status" value="1"/>
</dbReference>
<evidence type="ECO:0000256" key="7">
    <source>
        <dbReference type="ARBA" id="ARBA00022692"/>
    </source>
</evidence>
<dbReference type="RefSeq" id="WP_055744303.1">
    <property type="nucleotide sequence ID" value="NZ_LJJB01000007.1"/>
</dbReference>
<evidence type="ECO:0000256" key="2">
    <source>
        <dbReference type="ARBA" id="ARBA00004651"/>
    </source>
</evidence>
<dbReference type="SMART" id="SM00387">
    <property type="entry name" value="HATPase_c"/>
    <property type="match status" value="1"/>
</dbReference>
<name>A0ABR5NEL2_BRECH</name>
<keyword evidence="8" id="KW-0547">Nucleotide-binding</keyword>
<dbReference type="Pfam" id="PF02518">
    <property type="entry name" value="HATPase_c"/>
    <property type="match status" value="1"/>
</dbReference>
<dbReference type="SUPFAM" id="SSF47384">
    <property type="entry name" value="Homodimeric domain of signal transducing histidine kinase"/>
    <property type="match status" value="1"/>
</dbReference>
<dbReference type="Pfam" id="PF00512">
    <property type="entry name" value="HisKA"/>
    <property type="match status" value="1"/>
</dbReference>
<organism evidence="16 17">
    <name type="scientific">Brevibacillus choshinensis</name>
    <dbReference type="NCBI Taxonomy" id="54911"/>
    <lineage>
        <taxon>Bacteria</taxon>
        <taxon>Bacillati</taxon>
        <taxon>Bacillota</taxon>
        <taxon>Bacilli</taxon>
        <taxon>Bacillales</taxon>
        <taxon>Paenibacillaceae</taxon>
        <taxon>Brevibacillus</taxon>
    </lineage>
</organism>
<comment type="caution">
    <text evidence="16">The sequence shown here is derived from an EMBL/GenBank/DDBJ whole genome shotgun (WGS) entry which is preliminary data.</text>
</comment>
<dbReference type="Proteomes" id="UP000051063">
    <property type="component" value="Unassembled WGS sequence"/>
</dbReference>
<evidence type="ECO:0000313" key="17">
    <source>
        <dbReference type="Proteomes" id="UP000051063"/>
    </source>
</evidence>
<dbReference type="InterPro" id="IPR005467">
    <property type="entry name" value="His_kinase_dom"/>
</dbReference>
<keyword evidence="4" id="KW-1003">Cell membrane</keyword>
<dbReference type="Gene3D" id="1.10.287.130">
    <property type="match status" value="1"/>
</dbReference>
<feature type="transmembrane region" description="Helical" evidence="14">
    <location>
        <begin position="130"/>
        <end position="150"/>
    </location>
</feature>
<evidence type="ECO:0000256" key="11">
    <source>
        <dbReference type="ARBA" id="ARBA00022989"/>
    </source>
</evidence>
<feature type="domain" description="Histidine kinase" evidence="15">
    <location>
        <begin position="211"/>
        <end position="417"/>
    </location>
</feature>
<feature type="transmembrane region" description="Helical" evidence="14">
    <location>
        <begin position="65"/>
        <end position="90"/>
    </location>
</feature>
<dbReference type="EC" id="2.7.13.3" evidence="3"/>
<evidence type="ECO:0000256" key="3">
    <source>
        <dbReference type="ARBA" id="ARBA00012438"/>
    </source>
</evidence>
<keyword evidence="17" id="KW-1185">Reference proteome</keyword>
<feature type="transmembrane region" description="Helical" evidence="14">
    <location>
        <begin position="96"/>
        <end position="118"/>
    </location>
</feature>
<dbReference type="Gene3D" id="3.30.565.10">
    <property type="entry name" value="Histidine kinase-like ATPase, C-terminal domain"/>
    <property type="match status" value="1"/>
</dbReference>
<dbReference type="PANTHER" id="PTHR43065:SF46">
    <property type="entry name" value="C4-DICARBOXYLATE TRANSPORT SENSOR PROTEIN DCTB"/>
    <property type="match status" value="1"/>
</dbReference>
<dbReference type="SMART" id="SM00388">
    <property type="entry name" value="HisKA"/>
    <property type="match status" value="1"/>
</dbReference>
<feature type="transmembrane region" description="Helical" evidence="14">
    <location>
        <begin position="162"/>
        <end position="183"/>
    </location>
</feature>
<keyword evidence="9" id="KW-0418">Kinase</keyword>
<evidence type="ECO:0000256" key="10">
    <source>
        <dbReference type="ARBA" id="ARBA00022840"/>
    </source>
</evidence>
<keyword evidence="12" id="KW-0902">Two-component regulatory system</keyword>
<dbReference type="InterPro" id="IPR036097">
    <property type="entry name" value="HisK_dim/P_sf"/>
</dbReference>
<dbReference type="PRINTS" id="PR00344">
    <property type="entry name" value="BCTRLSENSOR"/>
</dbReference>
<dbReference type="InterPro" id="IPR036890">
    <property type="entry name" value="HATPase_C_sf"/>
</dbReference>
<keyword evidence="6" id="KW-0808">Transferase</keyword>
<protein>
    <recommendedName>
        <fullName evidence="3">histidine kinase</fullName>
        <ecNumber evidence="3">2.7.13.3</ecNumber>
    </recommendedName>
</protein>
<evidence type="ECO:0000256" key="12">
    <source>
        <dbReference type="ARBA" id="ARBA00023012"/>
    </source>
</evidence>
<gene>
    <name evidence="16" type="ORF">AN963_09910</name>
</gene>
<evidence type="ECO:0000256" key="13">
    <source>
        <dbReference type="ARBA" id="ARBA00023136"/>
    </source>
</evidence>
<feature type="transmembrane region" description="Helical" evidence="14">
    <location>
        <begin position="35"/>
        <end position="53"/>
    </location>
</feature>
<keyword evidence="10" id="KW-0067">ATP-binding</keyword>
<evidence type="ECO:0000256" key="5">
    <source>
        <dbReference type="ARBA" id="ARBA00022553"/>
    </source>
</evidence>
<proteinExistence type="predicted"/>
<dbReference type="InterPro" id="IPR003594">
    <property type="entry name" value="HATPase_dom"/>
</dbReference>
<dbReference type="InterPro" id="IPR011620">
    <property type="entry name" value="Sig_transdc_His_kinase_LytS_TM"/>
</dbReference>
<dbReference type="InterPro" id="IPR003661">
    <property type="entry name" value="HisK_dim/P_dom"/>
</dbReference>
<reference evidence="16 17" key="1">
    <citation type="submission" date="2015-09" db="EMBL/GenBank/DDBJ databases">
        <title>Genome sequencing project for genomic taxonomy and phylogenomics of Bacillus-like bacteria.</title>
        <authorList>
            <person name="Liu B."/>
            <person name="Wang J."/>
            <person name="Zhu Y."/>
            <person name="Liu G."/>
            <person name="Chen Q."/>
            <person name="Chen Z."/>
            <person name="Lan J."/>
            <person name="Che J."/>
            <person name="Ge C."/>
            <person name="Shi H."/>
            <person name="Pan Z."/>
            <person name="Liu X."/>
        </authorList>
    </citation>
    <scope>NUCLEOTIDE SEQUENCE [LARGE SCALE GENOMIC DNA]</scope>
    <source>
        <strain evidence="16 17">DSM 8552</strain>
    </source>
</reference>